<evidence type="ECO:0000256" key="6">
    <source>
        <dbReference type="SAM" id="MobiDB-lite"/>
    </source>
</evidence>
<dbReference type="Gene3D" id="2.10.25.10">
    <property type="entry name" value="Laminin"/>
    <property type="match status" value="1"/>
</dbReference>
<dbReference type="Gene3D" id="3.10.100.10">
    <property type="entry name" value="Mannose-Binding Protein A, subunit A"/>
    <property type="match status" value="1"/>
</dbReference>
<feature type="compositionally biased region" description="Low complexity" evidence="6">
    <location>
        <begin position="207"/>
        <end position="261"/>
    </location>
</feature>
<dbReference type="GO" id="GO:0005509">
    <property type="term" value="F:calcium ion binding"/>
    <property type="evidence" value="ECO:0007669"/>
    <property type="project" value="InterPro"/>
</dbReference>
<evidence type="ECO:0000256" key="5">
    <source>
        <dbReference type="PROSITE-ProRule" id="PRU00076"/>
    </source>
</evidence>
<keyword evidence="10" id="KW-1185">Reference proteome</keyword>
<evidence type="ECO:0000256" key="3">
    <source>
        <dbReference type="ARBA" id="ARBA00022737"/>
    </source>
</evidence>
<dbReference type="InterPro" id="IPR000742">
    <property type="entry name" value="EGF"/>
</dbReference>
<evidence type="ECO:0000256" key="2">
    <source>
        <dbReference type="ARBA" id="ARBA00022729"/>
    </source>
</evidence>
<dbReference type="CDD" id="cd00054">
    <property type="entry name" value="EGF_CA"/>
    <property type="match status" value="1"/>
</dbReference>
<name>A0A1S3K666_LINAN</name>
<dbReference type="InterPro" id="IPR001304">
    <property type="entry name" value="C-type_lectin-like"/>
</dbReference>
<dbReference type="AlphaFoldDB" id="A0A1S3K666"/>
<gene>
    <name evidence="11" type="primary">LOC106179014</name>
</gene>
<dbReference type="InterPro" id="IPR024731">
    <property type="entry name" value="NELL2-like_EGF"/>
</dbReference>
<evidence type="ECO:0000313" key="11">
    <source>
        <dbReference type="RefSeq" id="XP_013417924.1"/>
    </source>
</evidence>
<evidence type="ECO:0000256" key="4">
    <source>
        <dbReference type="ARBA" id="ARBA00023157"/>
    </source>
</evidence>
<dbReference type="SUPFAM" id="SSF56436">
    <property type="entry name" value="C-type lectin-like"/>
    <property type="match status" value="1"/>
</dbReference>
<dbReference type="OrthoDB" id="6271941at2759"/>
<dbReference type="PROSITE" id="PS00010">
    <property type="entry name" value="ASX_HYDROXYL"/>
    <property type="match status" value="1"/>
</dbReference>
<evidence type="ECO:0000256" key="1">
    <source>
        <dbReference type="ARBA" id="ARBA00022536"/>
    </source>
</evidence>
<evidence type="ECO:0000259" key="8">
    <source>
        <dbReference type="PROSITE" id="PS50026"/>
    </source>
</evidence>
<dbReference type="InterPro" id="IPR001881">
    <property type="entry name" value="EGF-like_Ca-bd_dom"/>
</dbReference>
<dbReference type="PROSITE" id="PS01187">
    <property type="entry name" value="EGF_CA"/>
    <property type="match status" value="1"/>
</dbReference>
<feature type="domain" description="EGF-like" evidence="8">
    <location>
        <begin position="148"/>
        <end position="188"/>
    </location>
</feature>
<proteinExistence type="predicted"/>
<dbReference type="RefSeq" id="XP_013417924.1">
    <property type="nucleotide sequence ID" value="XM_013562470.1"/>
</dbReference>
<dbReference type="InterPro" id="IPR018097">
    <property type="entry name" value="EGF_Ca-bd_CS"/>
</dbReference>
<feature type="region of interest" description="Disordered" evidence="6">
    <location>
        <begin position="292"/>
        <end position="316"/>
    </location>
</feature>
<dbReference type="PROSITE" id="PS50026">
    <property type="entry name" value="EGF_3"/>
    <property type="match status" value="1"/>
</dbReference>
<dbReference type="SMART" id="SM00181">
    <property type="entry name" value="EGF"/>
    <property type="match status" value="1"/>
</dbReference>
<dbReference type="InParanoid" id="A0A1S3K666"/>
<dbReference type="InterPro" id="IPR016187">
    <property type="entry name" value="CTDL_fold"/>
</dbReference>
<dbReference type="PANTHER" id="PTHR22803">
    <property type="entry name" value="MANNOSE, PHOSPHOLIPASE, LECTIN RECEPTOR RELATED"/>
    <property type="match status" value="1"/>
</dbReference>
<dbReference type="Proteomes" id="UP000085678">
    <property type="component" value="Unplaced"/>
</dbReference>
<dbReference type="InterPro" id="IPR000152">
    <property type="entry name" value="EGF-type_Asp/Asn_hydroxyl_site"/>
</dbReference>
<dbReference type="CDD" id="cd00037">
    <property type="entry name" value="CLECT"/>
    <property type="match status" value="1"/>
</dbReference>
<evidence type="ECO:0000259" key="9">
    <source>
        <dbReference type="PROSITE" id="PS50041"/>
    </source>
</evidence>
<accession>A0A1S3K666</accession>
<feature type="region of interest" description="Disordered" evidence="6">
    <location>
        <begin position="207"/>
        <end position="271"/>
    </location>
</feature>
<evidence type="ECO:0000256" key="7">
    <source>
        <dbReference type="SAM" id="SignalP"/>
    </source>
</evidence>
<dbReference type="InterPro" id="IPR016186">
    <property type="entry name" value="C-type_lectin-like/link_sf"/>
</dbReference>
<feature type="compositionally biased region" description="Polar residues" evidence="6">
    <location>
        <begin position="339"/>
        <end position="363"/>
    </location>
</feature>
<comment type="caution">
    <text evidence="5">Lacks conserved residue(s) required for the propagation of feature annotation.</text>
</comment>
<feature type="region of interest" description="Disordered" evidence="6">
    <location>
        <begin position="339"/>
        <end position="378"/>
    </location>
</feature>
<feature type="domain" description="C-type lectin" evidence="9">
    <location>
        <begin position="32"/>
        <end position="146"/>
    </location>
</feature>
<dbReference type="PROSITE" id="PS50041">
    <property type="entry name" value="C_TYPE_LECTIN_2"/>
    <property type="match status" value="1"/>
</dbReference>
<reference evidence="11" key="1">
    <citation type="submission" date="2025-08" db="UniProtKB">
        <authorList>
            <consortium name="RefSeq"/>
        </authorList>
    </citation>
    <scope>IDENTIFICATION</scope>
    <source>
        <tissue evidence="11">Gonads</tissue>
    </source>
</reference>
<dbReference type="Pfam" id="PF00059">
    <property type="entry name" value="Lectin_C"/>
    <property type="match status" value="1"/>
</dbReference>
<dbReference type="InterPro" id="IPR018378">
    <property type="entry name" value="C-type_lectin_CS"/>
</dbReference>
<sequence length="406" mass="44718">MELSCYFGLLTAVVTIGTGTQVCKDPTFEVKGSGYCYELVEKQKAQQSVALSKCVEKGGSLAEITTSDINSGLVDKLSYMVLYYWIGATDRQREGNWRWLSGRPLVFKAWGGQEPNGKTEENCAVLTKLSRWKDYPCYKIFGFICQYDVNECHTKTDTCDSRAVCTNTPGSYTCSCKPGFIGDGYKCSEVTTKRMITSTTINKASTPTTTLTTTTTTPTTTTTTPTTTTPTTTTTTPTTTTPTTTTTTPTTTTTTPTTTTTAPKINTPSPAGESTIMATHALRHTTRQITFSPYDTTSTPILKQSSTSARKPFRSSLSPHITSTVILNHNTKLMTLTTTNEQQGVTQSTKHTETYTRQQIYKQTTDEYETKDPFLSPTTTAETNLLAAQRERQHEAERKRRQQGAL</sequence>
<keyword evidence="4" id="KW-1015">Disulfide bond</keyword>
<dbReference type="Pfam" id="PF12947">
    <property type="entry name" value="EGF_3"/>
    <property type="match status" value="1"/>
</dbReference>
<keyword evidence="3" id="KW-0677">Repeat</keyword>
<dbReference type="PROSITE" id="PS00615">
    <property type="entry name" value="C_TYPE_LECTIN_1"/>
    <property type="match status" value="1"/>
</dbReference>
<dbReference type="InterPro" id="IPR050111">
    <property type="entry name" value="C-type_lectin/snaclec_domain"/>
</dbReference>
<protein>
    <submittedName>
        <fullName evidence="11">Cell wall protein DAN4</fullName>
    </submittedName>
</protein>
<dbReference type="KEGG" id="lak:106179014"/>
<keyword evidence="1 5" id="KW-0245">EGF-like domain</keyword>
<dbReference type="SMART" id="SM00179">
    <property type="entry name" value="EGF_CA"/>
    <property type="match status" value="1"/>
</dbReference>
<keyword evidence="2 7" id="KW-0732">Signal</keyword>
<dbReference type="SMART" id="SM00034">
    <property type="entry name" value="CLECT"/>
    <property type="match status" value="1"/>
</dbReference>
<dbReference type="FunFam" id="2.10.25.10:FF:000038">
    <property type="entry name" value="Fibrillin 2"/>
    <property type="match status" value="1"/>
</dbReference>
<feature type="signal peptide" evidence="7">
    <location>
        <begin position="1"/>
        <end position="19"/>
    </location>
</feature>
<feature type="chain" id="PRO_5010299145" evidence="7">
    <location>
        <begin position="20"/>
        <end position="406"/>
    </location>
</feature>
<evidence type="ECO:0000313" key="10">
    <source>
        <dbReference type="Proteomes" id="UP000085678"/>
    </source>
</evidence>
<dbReference type="SUPFAM" id="SSF57196">
    <property type="entry name" value="EGF/Laminin"/>
    <property type="match status" value="1"/>
</dbReference>
<dbReference type="PROSITE" id="PS01186">
    <property type="entry name" value="EGF_2"/>
    <property type="match status" value="1"/>
</dbReference>
<dbReference type="GeneID" id="106179014"/>
<organism evidence="10 11">
    <name type="scientific">Lingula anatina</name>
    <name type="common">Brachiopod</name>
    <name type="synonym">Lingula unguis</name>
    <dbReference type="NCBI Taxonomy" id="7574"/>
    <lineage>
        <taxon>Eukaryota</taxon>
        <taxon>Metazoa</taxon>
        <taxon>Spiralia</taxon>
        <taxon>Lophotrochozoa</taxon>
        <taxon>Brachiopoda</taxon>
        <taxon>Linguliformea</taxon>
        <taxon>Lingulata</taxon>
        <taxon>Lingulida</taxon>
        <taxon>Linguloidea</taxon>
        <taxon>Lingulidae</taxon>
        <taxon>Lingula</taxon>
    </lineage>
</organism>